<dbReference type="Pfam" id="PF13520">
    <property type="entry name" value="AA_permease_2"/>
    <property type="match status" value="1"/>
</dbReference>
<dbReference type="PANTHER" id="PTHR42770:SF18">
    <property type="entry name" value="ARGININE_AGMATINE ANTIPORTER"/>
    <property type="match status" value="1"/>
</dbReference>
<evidence type="ECO:0000256" key="2">
    <source>
        <dbReference type="ARBA" id="ARBA00008220"/>
    </source>
</evidence>
<feature type="transmembrane region" description="Helical" evidence="9">
    <location>
        <begin position="123"/>
        <end position="140"/>
    </location>
</feature>
<dbReference type="PANTHER" id="PTHR42770">
    <property type="entry name" value="AMINO ACID TRANSPORTER-RELATED"/>
    <property type="match status" value="1"/>
</dbReference>
<proteinExistence type="inferred from homology"/>
<feature type="transmembrane region" description="Helical" evidence="9">
    <location>
        <begin position="323"/>
        <end position="342"/>
    </location>
</feature>
<feature type="transmembrane region" description="Helical" evidence="9">
    <location>
        <begin position="269"/>
        <end position="295"/>
    </location>
</feature>
<evidence type="ECO:0000256" key="5">
    <source>
        <dbReference type="ARBA" id="ARBA00022692"/>
    </source>
</evidence>
<evidence type="ECO:0000256" key="6">
    <source>
        <dbReference type="ARBA" id="ARBA00022989"/>
    </source>
</evidence>
<evidence type="ECO:0000256" key="9">
    <source>
        <dbReference type="SAM" id="Phobius"/>
    </source>
</evidence>
<feature type="transmembrane region" description="Helical" evidence="9">
    <location>
        <begin position="85"/>
        <end position="111"/>
    </location>
</feature>
<evidence type="ECO:0000313" key="11">
    <source>
        <dbReference type="Proteomes" id="UP001595805"/>
    </source>
</evidence>
<evidence type="ECO:0000313" key="10">
    <source>
        <dbReference type="EMBL" id="MFC3881077.1"/>
    </source>
</evidence>
<comment type="caution">
    <text evidence="10">The sequence shown here is derived from an EMBL/GenBank/DDBJ whole genome shotgun (WGS) entry which is preliminary data.</text>
</comment>
<feature type="transmembrane region" description="Helical" evidence="9">
    <location>
        <begin position="410"/>
        <end position="428"/>
    </location>
</feature>
<feature type="transmembrane region" description="Helical" evidence="9">
    <location>
        <begin position="9"/>
        <end position="30"/>
    </location>
</feature>
<comment type="subcellular location">
    <subcellularLocation>
        <location evidence="1">Cell membrane</location>
        <topology evidence="1">Multi-pass membrane protein</topology>
    </subcellularLocation>
</comment>
<feature type="transmembrane region" description="Helical" evidence="9">
    <location>
        <begin position="386"/>
        <end position="404"/>
    </location>
</feature>
<keyword evidence="11" id="KW-1185">Reference proteome</keyword>
<comment type="similarity">
    <text evidence="2">Belongs to the amino acid-polyamine-organocation (APC) superfamily. Basic amino acid/polyamine antiporter (APA) (TC 2.A.3.2) family.</text>
</comment>
<evidence type="ECO:0000256" key="8">
    <source>
        <dbReference type="ARBA" id="ARBA00045636"/>
    </source>
</evidence>
<keyword evidence="4" id="KW-1003">Cell membrane</keyword>
<gene>
    <name evidence="10" type="ORF">ACFOSV_12860</name>
</gene>
<dbReference type="PIRSF" id="PIRSF006060">
    <property type="entry name" value="AA_transporter"/>
    <property type="match status" value="1"/>
</dbReference>
<sequence>MNKTPSRQFGLITVISLVAGGMIGSGIFMLPASLASFGSIGLFGWLIAAIGAIVLAKTFSKLSEVIPENGGSFAYTKAAFGDFPAFIVAWGYWISMWSTNAAVALTFAGYLGVFFPSTSQSPLFAPIVALVVIWTLTYVNSRSVRSGGNIQVTTTILKIIPVIVVAIGGFFFFNVEHFTPFNLSGESAFTAVSGASLLCFYAFLGIEAATIPADNIKNPSINIPRGTLIGVLVVVFLYVLSTVSIFGVLSPEETAASTAPLSDAATRIFGSWASYLVAIGACISTFGALNCYILLQGQLAQSMAKDGMLAKPMAYLNDQDSPAVAVVVSGVFITILLLLNVTKGLTNLYTFMVELTTITSLLFYLSAVLVYGYFAYRRERGFTRSLKNGLITLIGLAFCLLVFLGSGLEILVWSGVCLLAGVPIYYYYTKKNK</sequence>
<evidence type="ECO:0000256" key="7">
    <source>
        <dbReference type="ARBA" id="ARBA00023136"/>
    </source>
</evidence>
<dbReference type="EMBL" id="JBHRZS010000007">
    <property type="protein sequence ID" value="MFC3881077.1"/>
    <property type="molecule type" value="Genomic_DNA"/>
</dbReference>
<dbReference type="Gene3D" id="1.20.1740.10">
    <property type="entry name" value="Amino acid/polyamine transporter I"/>
    <property type="match status" value="1"/>
</dbReference>
<feature type="transmembrane region" description="Helical" evidence="9">
    <location>
        <begin position="227"/>
        <end position="249"/>
    </location>
</feature>
<keyword evidence="5 9" id="KW-0812">Transmembrane</keyword>
<evidence type="ECO:0000256" key="1">
    <source>
        <dbReference type="ARBA" id="ARBA00004651"/>
    </source>
</evidence>
<dbReference type="InterPro" id="IPR050367">
    <property type="entry name" value="APC_superfamily"/>
</dbReference>
<reference evidence="11" key="1">
    <citation type="journal article" date="2019" name="Int. J. Syst. Evol. Microbiol.">
        <title>The Global Catalogue of Microorganisms (GCM) 10K type strain sequencing project: providing services to taxonomists for standard genome sequencing and annotation.</title>
        <authorList>
            <consortium name="The Broad Institute Genomics Platform"/>
            <consortium name="The Broad Institute Genome Sequencing Center for Infectious Disease"/>
            <person name="Wu L."/>
            <person name="Ma J."/>
        </authorList>
    </citation>
    <scope>NUCLEOTIDE SEQUENCE [LARGE SCALE GENOMIC DNA]</scope>
    <source>
        <strain evidence="11">CCUG 60523</strain>
    </source>
</reference>
<keyword evidence="6 9" id="KW-1133">Transmembrane helix</keyword>
<evidence type="ECO:0000256" key="3">
    <source>
        <dbReference type="ARBA" id="ARBA00021069"/>
    </source>
</evidence>
<evidence type="ECO:0000256" key="4">
    <source>
        <dbReference type="ARBA" id="ARBA00022475"/>
    </source>
</evidence>
<dbReference type="Proteomes" id="UP001595805">
    <property type="component" value="Unassembled WGS sequence"/>
</dbReference>
<protein>
    <recommendedName>
        <fullName evidence="3">Arginine/agmatine antiporter</fullName>
    </recommendedName>
</protein>
<keyword evidence="7 9" id="KW-0472">Membrane</keyword>
<comment type="function">
    <text evidence="8">Major component of the acid-resistance (AR) system allowing enteric pathogens to survive the acidic environment in the stomach. Exchanges extracellular arginine for its intracellular decarboxylation product agmatine (Agm) thereby expelling intracellular protons. Probably undergoes several conformational states in order to translocate the substrate across the membrane; keeps the substrate accessible to only 1 side of the membrane at a time by opening and closing 3 membrane-internal gates.</text>
</comment>
<accession>A0ABV8ATW8</accession>
<feature type="transmembrane region" description="Helical" evidence="9">
    <location>
        <begin position="348"/>
        <end position="374"/>
    </location>
</feature>
<feature type="transmembrane region" description="Helical" evidence="9">
    <location>
        <begin position="187"/>
        <end position="206"/>
    </location>
</feature>
<name>A0ABV8ATW8_9BACT</name>
<feature type="transmembrane region" description="Helical" evidence="9">
    <location>
        <begin position="152"/>
        <end position="175"/>
    </location>
</feature>
<dbReference type="RefSeq" id="WP_377906417.1">
    <property type="nucleotide sequence ID" value="NZ_JBHRZS010000007.1"/>
</dbReference>
<feature type="transmembrane region" description="Helical" evidence="9">
    <location>
        <begin position="36"/>
        <end position="56"/>
    </location>
</feature>
<dbReference type="InterPro" id="IPR002293">
    <property type="entry name" value="AA/rel_permease1"/>
</dbReference>
<organism evidence="10 11">
    <name type="scientific">Algoriphagus namhaensis</name>
    <dbReference type="NCBI Taxonomy" id="915353"/>
    <lineage>
        <taxon>Bacteria</taxon>
        <taxon>Pseudomonadati</taxon>
        <taxon>Bacteroidota</taxon>
        <taxon>Cytophagia</taxon>
        <taxon>Cytophagales</taxon>
        <taxon>Cyclobacteriaceae</taxon>
        <taxon>Algoriphagus</taxon>
    </lineage>
</organism>